<gene>
    <name evidence="1" type="ORF">ABVT43_14965</name>
</gene>
<protein>
    <recommendedName>
        <fullName evidence="3">HEAT repeat domain-containing protein</fullName>
    </recommendedName>
</protein>
<dbReference type="EMBL" id="JBEVCJ010000021">
    <property type="protein sequence ID" value="MET1256440.1"/>
    <property type="molecule type" value="Genomic_DNA"/>
</dbReference>
<evidence type="ECO:0000313" key="2">
    <source>
        <dbReference type="Proteomes" id="UP001548189"/>
    </source>
</evidence>
<sequence length="466" mass="52619">MFRLPAHSIYNIVFNNIFNIRYFNIRILNMWFKSSSLNLLPLAAQLKHVSMMRFFSLITVFGMATILTTDTLANAPKNSNHLTQNHSNLPLPPLTSTLTKLDNLQLQQAQQLANKYWQTEQSNPADSLHHQAKQLEQANIPIPAKELIKLNIVEAMPEQLSAEQQSLLHDWSHQKSTSLTALTDGAHQQWIIAFPFAETARARLNRFTHYQLAQQTQSDIESGFFETPQLASLMSKDSATQAAIFSIIREDLSKQAKVNLLSWAIQHKQKLLHSSPYNPLTNAMGQPSKHTQQSTLSPVLEMMLAVDTQNTAQLIQVLTQTPNLPLQHEFFHLRQSWPQAQQLDLYLSLTTILPYASQAVYQIEKLDILPAQKQTIMLSLLKSDGVGSTAAHILAQSLTPQLADQLIQQLEQVTAPILDSKTDFTLIKNIVLAFSLSDKADEYLPWLIAEKKLPATIAQEVKQWLN</sequence>
<organism evidence="1 2">
    <name type="scientific">Aliikangiella maris</name>
    <dbReference type="NCBI Taxonomy" id="3162458"/>
    <lineage>
        <taxon>Bacteria</taxon>
        <taxon>Pseudomonadati</taxon>
        <taxon>Pseudomonadota</taxon>
        <taxon>Gammaproteobacteria</taxon>
        <taxon>Oceanospirillales</taxon>
        <taxon>Pleioneaceae</taxon>
        <taxon>Aliikangiella</taxon>
    </lineage>
</organism>
<comment type="caution">
    <text evidence="1">The sequence shown here is derived from an EMBL/GenBank/DDBJ whole genome shotgun (WGS) entry which is preliminary data.</text>
</comment>
<accession>A0ABV2BWX8</accession>
<evidence type="ECO:0008006" key="3">
    <source>
        <dbReference type="Google" id="ProtNLM"/>
    </source>
</evidence>
<proteinExistence type="predicted"/>
<name>A0ABV2BWX8_9GAMM</name>
<evidence type="ECO:0000313" key="1">
    <source>
        <dbReference type="EMBL" id="MET1256440.1"/>
    </source>
</evidence>
<keyword evidence="2" id="KW-1185">Reference proteome</keyword>
<dbReference type="Proteomes" id="UP001548189">
    <property type="component" value="Unassembled WGS sequence"/>
</dbReference>
<reference evidence="1 2" key="1">
    <citation type="submission" date="2024-06" db="EMBL/GenBank/DDBJ databases">
        <authorList>
            <person name="Li F."/>
        </authorList>
    </citation>
    <scope>NUCLEOTIDE SEQUENCE [LARGE SCALE GENOMIC DNA]</scope>
    <source>
        <strain evidence="1 2">GXAS 311</strain>
    </source>
</reference>
<dbReference type="RefSeq" id="WP_353897025.1">
    <property type="nucleotide sequence ID" value="NZ_JBEVCJ010000021.1"/>
</dbReference>